<feature type="domain" description="TniQ" evidence="1">
    <location>
        <begin position="30"/>
        <end position="181"/>
    </location>
</feature>
<dbReference type="InterPro" id="IPR009492">
    <property type="entry name" value="TniQ"/>
</dbReference>
<dbReference type="AlphaFoldDB" id="A0A2T5MCJ7"/>
<protein>
    <recommendedName>
        <fullName evidence="1">TniQ domain-containing protein</fullName>
    </recommendedName>
</protein>
<evidence type="ECO:0000313" key="3">
    <source>
        <dbReference type="Proteomes" id="UP000244248"/>
    </source>
</evidence>
<evidence type="ECO:0000259" key="1">
    <source>
        <dbReference type="Pfam" id="PF06527"/>
    </source>
</evidence>
<gene>
    <name evidence="2" type="ORF">CJD38_15230</name>
</gene>
<organism evidence="2 3">
    <name type="scientific">Stenotrophobium rhamnosiphilum</name>
    <dbReference type="NCBI Taxonomy" id="2029166"/>
    <lineage>
        <taxon>Bacteria</taxon>
        <taxon>Pseudomonadati</taxon>
        <taxon>Pseudomonadota</taxon>
        <taxon>Gammaproteobacteria</taxon>
        <taxon>Nevskiales</taxon>
        <taxon>Nevskiaceae</taxon>
        <taxon>Stenotrophobium</taxon>
    </lineage>
</organism>
<dbReference type="OrthoDB" id="470139at2"/>
<proteinExistence type="predicted"/>
<reference evidence="2 3" key="1">
    <citation type="submission" date="2018-04" db="EMBL/GenBank/DDBJ databases">
        <title>Novel species isolated from glacier.</title>
        <authorList>
            <person name="Liu Q."/>
            <person name="Xin Y.-H."/>
        </authorList>
    </citation>
    <scope>NUCLEOTIDE SEQUENCE [LARGE SCALE GENOMIC DNA]</scope>
    <source>
        <strain evidence="2 3">GT1R17</strain>
    </source>
</reference>
<dbReference type="EMBL" id="QANS01000006">
    <property type="protein sequence ID" value="PTU30296.1"/>
    <property type="molecule type" value="Genomic_DNA"/>
</dbReference>
<name>A0A2T5MCJ7_9GAMM</name>
<dbReference type="RefSeq" id="WP_107941239.1">
    <property type="nucleotide sequence ID" value="NZ_QANS01000006.1"/>
</dbReference>
<sequence>MTQKTAATSITAPRDAGKQLALFRPLTILEWLPDETLYSLVARLHYLSGFRRESTTSNVLFGHPRAGLRHDFQHSVSEFERRTDGSLGSAEQILLSHTILPFFLCFSDREFSSDFIRSLADGYWDSSTLGRPFITGSTRGCNPLKACPACIKHDQETYGVAYWHRSHQFPGVWLCAVHDSLLMTVLASDSQSAKYKLRLPKMADLQGSSFETDSISMADGRRTFLRILRDSIHQATDDYSSLQVSSSSVVALFAIGAQEKGLTNSNGRLHIKRMGESYLDFISPIAGLTEFSEFLGHGDVTVSELARLLRGSPRRTHPLRYIFISLWLFGDFSTFRERLISRTTQHF</sequence>
<keyword evidence="3" id="KW-1185">Reference proteome</keyword>
<accession>A0A2T5MCJ7</accession>
<dbReference type="Proteomes" id="UP000244248">
    <property type="component" value="Unassembled WGS sequence"/>
</dbReference>
<dbReference type="Pfam" id="PF06527">
    <property type="entry name" value="TniQ"/>
    <property type="match status" value="1"/>
</dbReference>
<comment type="caution">
    <text evidence="2">The sequence shown here is derived from an EMBL/GenBank/DDBJ whole genome shotgun (WGS) entry which is preliminary data.</text>
</comment>
<evidence type="ECO:0000313" key="2">
    <source>
        <dbReference type="EMBL" id="PTU30296.1"/>
    </source>
</evidence>